<feature type="compositionally biased region" description="Polar residues" evidence="1">
    <location>
        <begin position="410"/>
        <end position="420"/>
    </location>
</feature>
<evidence type="ECO:0000313" key="3">
    <source>
        <dbReference type="Proteomes" id="UP000775547"/>
    </source>
</evidence>
<comment type="caution">
    <text evidence="2">The sequence shown here is derived from an EMBL/GenBank/DDBJ whole genome shotgun (WGS) entry which is preliminary data.</text>
</comment>
<evidence type="ECO:0008006" key="4">
    <source>
        <dbReference type="Google" id="ProtNLM"/>
    </source>
</evidence>
<dbReference type="EMBL" id="JABCKV010000770">
    <property type="protein sequence ID" value="KAG5640400.1"/>
    <property type="molecule type" value="Genomic_DNA"/>
</dbReference>
<evidence type="ECO:0000256" key="1">
    <source>
        <dbReference type="SAM" id="MobiDB-lite"/>
    </source>
</evidence>
<feature type="region of interest" description="Disordered" evidence="1">
    <location>
        <begin position="545"/>
        <end position="566"/>
    </location>
</feature>
<dbReference type="OrthoDB" id="79252at2759"/>
<reference evidence="2" key="2">
    <citation type="submission" date="2021-10" db="EMBL/GenBank/DDBJ databases">
        <title>Phylogenomics reveals ancestral predisposition of the termite-cultivated fungus Termitomyces towards a domesticated lifestyle.</title>
        <authorList>
            <person name="Auxier B."/>
            <person name="Grum-Grzhimaylo A."/>
            <person name="Cardenas M.E."/>
            <person name="Lodge J.D."/>
            <person name="Laessoe T."/>
            <person name="Pedersen O."/>
            <person name="Smith M.E."/>
            <person name="Kuyper T.W."/>
            <person name="Franco-Molano E.A."/>
            <person name="Baroni T.J."/>
            <person name="Aanen D.K."/>
        </authorList>
    </citation>
    <scope>NUCLEOTIDE SEQUENCE</scope>
    <source>
        <strain evidence="2">AP01</strain>
        <tissue evidence="2">Mycelium</tissue>
    </source>
</reference>
<organism evidence="2 3">
    <name type="scientific">Asterophora parasitica</name>
    <dbReference type="NCBI Taxonomy" id="117018"/>
    <lineage>
        <taxon>Eukaryota</taxon>
        <taxon>Fungi</taxon>
        <taxon>Dikarya</taxon>
        <taxon>Basidiomycota</taxon>
        <taxon>Agaricomycotina</taxon>
        <taxon>Agaricomycetes</taxon>
        <taxon>Agaricomycetidae</taxon>
        <taxon>Agaricales</taxon>
        <taxon>Tricholomatineae</taxon>
        <taxon>Lyophyllaceae</taxon>
        <taxon>Asterophora</taxon>
    </lineage>
</organism>
<gene>
    <name evidence="2" type="ORF">DXG03_008804</name>
</gene>
<feature type="non-terminal residue" evidence="2">
    <location>
        <position position="622"/>
    </location>
</feature>
<feature type="compositionally biased region" description="Basic and acidic residues" evidence="1">
    <location>
        <begin position="590"/>
        <end position="605"/>
    </location>
</feature>
<feature type="compositionally biased region" description="Basic and acidic residues" evidence="1">
    <location>
        <begin position="141"/>
        <end position="150"/>
    </location>
</feature>
<name>A0A9P7G048_9AGAR</name>
<feature type="compositionally biased region" description="Low complexity" evidence="1">
    <location>
        <begin position="151"/>
        <end position="180"/>
    </location>
</feature>
<feature type="compositionally biased region" description="Acidic residues" evidence="1">
    <location>
        <begin position="277"/>
        <end position="295"/>
    </location>
</feature>
<feature type="region of interest" description="Disordered" evidence="1">
    <location>
        <begin position="102"/>
        <end position="185"/>
    </location>
</feature>
<keyword evidence="3" id="KW-1185">Reference proteome</keyword>
<feature type="compositionally biased region" description="Basic and acidic residues" evidence="1">
    <location>
        <begin position="440"/>
        <end position="451"/>
    </location>
</feature>
<evidence type="ECO:0000313" key="2">
    <source>
        <dbReference type="EMBL" id="KAG5640400.1"/>
    </source>
</evidence>
<accession>A0A9P7G048</accession>
<feature type="compositionally biased region" description="Basic and acidic residues" evidence="1">
    <location>
        <begin position="321"/>
        <end position="368"/>
    </location>
</feature>
<dbReference type="AlphaFoldDB" id="A0A9P7G048"/>
<feature type="region of interest" description="Disordered" evidence="1">
    <location>
        <begin position="582"/>
        <end position="622"/>
    </location>
</feature>
<reference evidence="2" key="1">
    <citation type="submission" date="2020-07" db="EMBL/GenBank/DDBJ databases">
        <authorList>
            <person name="Nieuwenhuis M."/>
            <person name="Van De Peppel L.J.J."/>
        </authorList>
    </citation>
    <scope>NUCLEOTIDE SEQUENCE</scope>
    <source>
        <strain evidence="2">AP01</strain>
        <tissue evidence="2">Mycelium</tissue>
    </source>
</reference>
<feature type="region of interest" description="Disordered" evidence="1">
    <location>
        <begin position="277"/>
        <end position="456"/>
    </location>
</feature>
<sequence length="622" mass="67890">HDEDAYIVVDIDESYTHVYAHAPIPALTPPTYAVHTTTPIPSHSYIAPYPSVITPSATYLADPLNAYAHLGIPKPFVHLVGPPLDVALDSRMVGGEARFVRSGYAPGSRTPQDAHPSSRASNLPESPSQPSHPHPSQHPQSHQEPHEQSHPHPQSPQSHPLTSTNTNLPFNPTNLSNTPPDDQPDGTLTFAVFALRDLKAHEEVVLGWEWDDGHAVHALPAFVKAGSSIPRSQYPEDRAPQFGPLVGPHVTKRGFRTRVSGGAVVLDNSDVEMLEADGEEGAGEEVDGEETEDELGLPPPLSTEEKEDKFPPKMRKRLIRHLKESLVRDVEMDVDDPDVRMEENEEAHKDEGEKEQVAWKDKERKEDEVPPPPPSASPPASIALGPAFPPPKPQSPSPPPSPALAPLSPTHTKATASPSEPGSKPAPRKEEETQVEEGEGETRRGGRKEEAVTVTESPVDFARLSLLSPLVVQSVVVPTNQDQVHAPSPRILQGGLRVRKIREMQVCPRGEWDMQVEGVEGDDTQEGVGEQEQGVDLDMVEVQEVQEEEVEEQGEVKTQPLPPPRMDLAALEALADAASMSPLLPAWPKPPRDRSPPPPIHEPRESTPPPRSPSPQMHMHES</sequence>
<proteinExistence type="predicted"/>
<dbReference type="Proteomes" id="UP000775547">
    <property type="component" value="Unassembled WGS sequence"/>
</dbReference>
<protein>
    <recommendedName>
        <fullName evidence="4">SET domain-containing protein</fullName>
    </recommendedName>
</protein>
<feature type="compositionally biased region" description="Pro residues" evidence="1">
    <location>
        <begin position="387"/>
        <end position="403"/>
    </location>
</feature>